<name>A0A0C5W2A0_9GAMM</name>
<dbReference type="GO" id="GO:0006629">
    <property type="term" value="P:lipid metabolic process"/>
    <property type="evidence" value="ECO:0007669"/>
    <property type="project" value="InterPro"/>
</dbReference>
<dbReference type="InterPro" id="IPR012171">
    <property type="entry name" value="Fatty_acid_desaturase"/>
</dbReference>
<dbReference type="OrthoDB" id="7055710at2"/>
<evidence type="ECO:0000259" key="3">
    <source>
        <dbReference type="Pfam" id="PF12697"/>
    </source>
</evidence>
<dbReference type="InterPro" id="IPR005804">
    <property type="entry name" value="FA_desaturase_dom"/>
</dbReference>
<dbReference type="EC" id="1.14.19.3" evidence="4"/>
<feature type="transmembrane region" description="Helical" evidence="1">
    <location>
        <begin position="45"/>
        <end position="65"/>
    </location>
</feature>
<evidence type="ECO:0000259" key="2">
    <source>
        <dbReference type="Pfam" id="PF00487"/>
    </source>
</evidence>
<dbReference type="Proteomes" id="UP000032266">
    <property type="component" value="Chromosome"/>
</dbReference>
<keyword evidence="4" id="KW-0560">Oxidoreductase</keyword>
<keyword evidence="1" id="KW-0812">Transmembrane</keyword>
<dbReference type="HOGENOM" id="CLU_409256_0_0_6"/>
<dbReference type="PATRIC" id="fig|1445510.3.peg.4720"/>
<gene>
    <name evidence="4" type="ORF">YC6258_04757</name>
</gene>
<organism evidence="4 5">
    <name type="scientific">Gynuella sunshinyii YC6258</name>
    <dbReference type="NCBI Taxonomy" id="1445510"/>
    <lineage>
        <taxon>Bacteria</taxon>
        <taxon>Pseudomonadati</taxon>
        <taxon>Pseudomonadota</taxon>
        <taxon>Gammaproteobacteria</taxon>
        <taxon>Oceanospirillales</taxon>
        <taxon>Saccharospirillaceae</taxon>
        <taxon>Gynuella</taxon>
    </lineage>
</organism>
<feature type="transmembrane region" description="Helical" evidence="1">
    <location>
        <begin position="103"/>
        <end position="121"/>
    </location>
</feature>
<keyword evidence="1" id="KW-1133">Transmembrane helix</keyword>
<sequence length="671" mass="75715">MTKLHIPTKESVEFRQLIDNMKKLDGVKLADAIPKDLYQPRLWRGMLSFATNYILYFSALVAIAYAPHWSLYLPLFLVAGLGGWGLFCVAHDCGHHSFSRSKRLNYAIGHISLIPLLYPFHGWRHMHNMHHANTNSFEMDTDWRPVMRVQYDRMSLWEKFVYHSTRSWAFWLGTVNYQRHSGFRPSMFAKMEARNEVRRSILFNAIVAAIAFPTLIYFTGISGFFLYFLGPWVGIHAWFSLTTMMHHISNETPFLTKDHWTMNGSRLLLTTDYMYPRWLLFLTNYITVHTAHHVAPIIPHYNLMKAQSALKEAYPDMLRIKPLTVKDVWHVIRNCHLYDPVSGYYESFGQHQSHPEAGINKPPQQDNKATLTRLTTPALIIKALSVISPVLAGRKATDIFANTRSLIKKPPKDVLPLGAQRFTISGVPGISHGYVWGKEGKTILLVHGWGANSSSMYSFTRVLRQRGFRVAAFDAPAHGISPGTMTTLTEFQNAIMAVIATLGNVVGVVAHSLGGIAATGAIAKLQQENRSLPAIRALALISAPATLPAVIDRWQRQAVPLSPPVAEVMRAELWQRNGVPVEHWNIPELSQRMNTEILLMHDKNDTTVPVCEAEVIGNQIPDVEPELTQGLGHIRILADNHVLQRVAGFMEQVCQDDTGFEADEQVQVKAL</sequence>
<dbReference type="EMBL" id="CP007142">
    <property type="protein sequence ID" value="AJQ96789.1"/>
    <property type="molecule type" value="Genomic_DNA"/>
</dbReference>
<dbReference type="Pfam" id="PF00487">
    <property type="entry name" value="FA_desaturase"/>
    <property type="match status" value="1"/>
</dbReference>
<dbReference type="SUPFAM" id="SSF53474">
    <property type="entry name" value="alpha/beta-Hydrolases"/>
    <property type="match status" value="1"/>
</dbReference>
<feature type="transmembrane region" description="Helical" evidence="1">
    <location>
        <begin position="200"/>
        <end position="218"/>
    </location>
</feature>
<dbReference type="STRING" id="1445510.YC6258_04757"/>
<dbReference type="Gene3D" id="3.40.50.1820">
    <property type="entry name" value="alpha/beta hydrolase"/>
    <property type="match status" value="1"/>
</dbReference>
<dbReference type="GO" id="GO:0016213">
    <property type="term" value="F:acyl-CoA 6-desaturase activity"/>
    <property type="evidence" value="ECO:0007669"/>
    <property type="project" value="UniProtKB-EC"/>
</dbReference>
<keyword evidence="5" id="KW-1185">Reference proteome</keyword>
<feature type="transmembrane region" description="Helical" evidence="1">
    <location>
        <begin position="71"/>
        <end position="91"/>
    </location>
</feature>
<dbReference type="Pfam" id="PF12697">
    <property type="entry name" value="Abhydrolase_6"/>
    <property type="match status" value="1"/>
</dbReference>
<dbReference type="CDD" id="cd03507">
    <property type="entry name" value="Delta12-FADS-like"/>
    <property type="match status" value="1"/>
</dbReference>
<keyword evidence="1" id="KW-0472">Membrane</keyword>
<accession>A0A0C5W2A0</accession>
<dbReference type="InterPro" id="IPR029058">
    <property type="entry name" value="AB_hydrolase_fold"/>
</dbReference>
<feature type="domain" description="AB hydrolase-1" evidence="3">
    <location>
        <begin position="443"/>
        <end position="574"/>
    </location>
</feature>
<proteinExistence type="predicted"/>
<dbReference type="AlphaFoldDB" id="A0A0C5W2A0"/>
<reference evidence="4 5" key="1">
    <citation type="submission" date="2014-01" db="EMBL/GenBank/DDBJ databases">
        <title>Full genme sequencing of cellulolytic bacterium Gynuella sunshinyii YC6258T gen. nov., sp. nov.</title>
        <authorList>
            <person name="Khan H."/>
            <person name="Chung E.J."/>
            <person name="Chung Y.R."/>
        </authorList>
    </citation>
    <scope>NUCLEOTIDE SEQUENCE [LARGE SCALE GENOMIC DNA]</scope>
    <source>
        <strain evidence="4 5">YC6258</strain>
    </source>
</reference>
<dbReference type="InterPro" id="IPR000073">
    <property type="entry name" value="AB_hydrolase_1"/>
</dbReference>
<evidence type="ECO:0000313" key="4">
    <source>
        <dbReference type="EMBL" id="AJQ96789.1"/>
    </source>
</evidence>
<evidence type="ECO:0000313" key="5">
    <source>
        <dbReference type="Proteomes" id="UP000032266"/>
    </source>
</evidence>
<dbReference type="KEGG" id="gsn:YC6258_04757"/>
<evidence type="ECO:0000256" key="1">
    <source>
        <dbReference type="SAM" id="Phobius"/>
    </source>
</evidence>
<feature type="domain" description="Fatty acid desaturase" evidence="2">
    <location>
        <begin position="67"/>
        <end position="316"/>
    </location>
</feature>
<protein>
    <submittedName>
        <fullName evidence="4">Fatty acid desaturase</fullName>
        <ecNumber evidence="4">1.14.19.3</ecNumber>
    </submittedName>
</protein>
<dbReference type="PANTHER" id="PTHR32100">
    <property type="entry name" value="OMEGA-6 FATTY ACID DESATURASE, CHLOROPLASTIC"/>
    <property type="match status" value="1"/>
</dbReference>
<dbReference type="RefSeq" id="WP_044618715.1">
    <property type="nucleotide sequence ID" value="NZ_CP007142.1"/>
</dbReference>